<dbReference type="PANTHER" id="PTHR33324:SF2">
    <property type="entry name" value="MYB_SANT-LIKE DNA-BINDING DOMAIN-CONTAINING PROTEIN"/>
    <property type="match status" value="1"/>
</dbReference>
<organism evidence="2 3">
    <name type="scientific">Hyaloperonospora brassicae</name>
    <name type="common">Brassica downy mildew</name>
    <name type="synonym">Peronospora brassicae</name>
    <dbReference type="NCBI Taxonomy" id="162125"/>
    <lineage>
        <taxon>Eukaryota</taxon>
        <taxon>Sar</taxon>
        <taxon>Stramenopiles</taxon>
        <taxon>Oomycota</taxon>
        <taxon>Peronosporomycetes</taxon>
        <taxon>Peronosporales</taxon>
        <taxon>Peronosporaceae</taxon>
        <taxon>Hyaloperonospora</taxon>
    </lineage>
</organism>
<dbReference type="PANTHER" id="PTHR33324">
    <property type="entry name" value="EXPRESSED PROTEIN"/>
    <property type="match status" value="1"/>
</dbReference>
<evidence type="ECO:0000313" key="3">
    <source>
        <dbReference type="Proteomes" id="UP001162031"/>
    </source>
</evidence>
<evidence type="ECO:0008006" key="4">
    <source>
        <dbReference type="Google" id="ProtNLM"/>
    </source>
</evidence>
<name>A0AAV0UDP7_HYABA</name>
<evidence type="ECO:0000313" key="2">
    <source>
        <dbReference type="EMBL" id="CAI5735137.1"/>
    </source>
</evidence>
<proteinExistence type="predicted"/>
<sequence length="467" mass="51149">MTRKAYRSSLSDSVHPGGPTTMDVLMRWMTMPGNAKRWRMEAHGPLIREVVETMQDEGLAHRKAPFVRYKLDAMEKQYVAAKQWLLETGMHDAYVRGKAAKEVRVQVESVCPQFKRLDVAFRGLPFSKKSAETIDLDGESTDDLAAGRGGEDESGDEGEEAGGAEVDKRDEQRDKEQSSVGTAVGTKEGHVGAKELTSNKALEANAMSKALLTKGTFKHRLFSSMGKAAQNKALASIDLQKKLARTPGKEGAVGKEKAVTLVAQQPKTAALSLSAAIVDGTAAEHASTPTTSQKNKSNNGRHQSLSAAVDLGMEQAAPKAGVNTLVLIGKKKRGRPSKVAAAVPVAAINVEESAMMTNERKEMVSKAIALTHKRKVLEKEQSVVKRTRVQERDGTDGQLLAIEREALLKRVKDEQKQRYEVYELERAKLDCELKSKQVQLLFEKASARKKLDQLGVSQEEIDRILPL</sequence>
<feature type="compositionally biased region" description="Acidic residues" evidence="1">
    <location>
        <begin position="152"/>
        <end position="162"/>
    </location>
</feature>
<evidence type="ECO:0000256" key="1">
    <source>
        <dbReference type="SAM" id="MobiDB-lite"/>
    </source>
</evidence>
<dbReference type="AlphaFoldDB" id="A0AAV0UDP7"/>
<feature type="compositionally biased region" description="Basic and acidic residues" evidence="1">
    <location>
        <begin position="165"/>
        <end position="177"/>
    </location>
</feature>
<reference evidence="2" key="1">
    <citation type="submission" date="2022-12" db="EMBL/GenBank/DDBJ databases">
        <authorList>
            <person name="Webb A."/>
        </authorList>
    </citation>
    <scope>NUCLEOTIDE SEQUENCE</scope>
    <source>
        <strain evidence="2">Hp1</strain>
    </source>
</reference>
<comment type="caution">
    <text evidence="2">The sequence shown here is derived from an EMBL/GenBank/DDBJ whole genome shotgun (WGS) entry which is preliminary data.</text>
</comment>
<protein>
    <recommendedName>
        <fullName evidence="4">No apical meristem-associated C-terminal domain-containing protein</fullName>
    </recommendedName>
</protein>
<dbReference type="Proteomes" id="UP001162031">
    <property type="component" value="Unassembled WGS sequence"/>
</dbReference>
<accession>A0AAV0UDP7</accession>
<dbReference type="EMBL" id="CANTFL010001256">
    <property type="protein sequence ID" value="CAI5735137.1"/>
    <property type="molecule type" value="Genomic_DNA"/>
</dbReference>
<feature type="region of interest" description="Disordered" evidence="1">
    <location>
        <begin position="133"/>
        <end position="192"/>
    </location>
</feature>
<gene>
    <name evidence="2" type="ORF">HBR001_LOCUS6388</name>
</gene>
<keyword evidence="3" id="KW-1185">Reference proteome</keyword>